<reference evidence="2" key="2">
    <citation type="submission" date="2015-08" db="UniProtKB">
        <authorList>
            <consortium name="WormBaseParasite"/>
        </authorList>
    </citation>
    <scope>IDENTIFICATION</scope>
</reference>
<dbReference type="Proteomes" id="UP000035680">
    <property type="component" value="Unassembled WGS sequence"/>
</dbReference>
<organism evidence="1 2">
    <name type="scientific">Strongyloides venezuelensis</name>
    <name type="common">Threadworm</name>
    <dbReference type="NCBI Taxonomy" id="75913"/>
    <lineage>
        <taxon>Eukaryota</taxon>
        <taxon>Metazoa</taxon>
        <taxon>Ecdysozoa</taxon>
        <taxon>Nematoda</taxon>
        <taxon>Chromadorea</taxon>
        <taxon>Rhabditida</taxon>
        <taxon>Tylenchina</taxon>
        <taxon>Panagrolaimomorpha</taxon>
        <taxon>Strongyloidoidea</taxon>
        <taxon>Strongyloididae</taxon>
        <taxon>Strongyloides</taxon>
    </lineage>
</organism>
<protein>
    <submittedName>
        <fullName evidence="2">Ovule protein</fullName>
    </submittedName>
</protein>
<reference evidence="1" key="1">
    <citation type="submission" date="2014-07" db="EMBL/GenBank/DDBJ databases">
        <authorList>
            <person name="Martin A.A"/>
            <person name="De Silva N."/>
        </authorList>
    </citation>
    <scope>NUCLEOTIDE SEQUENCE</scope>
</reference>
<sequence length="85" mass="9626">MDWEPAVLLHDLGDRLAFSSSKYGRITQLPNSDESDKLFDVHSQPEVNFKGKISQPLEVESSIEQVESDPDIKIIEVDESTKRIP</sequence>
<keyword evidence="1" id="KW-1185">Reference proteome</keyword>
<dbReference type="AlphaFoldDB" id="A0A0K0F4S3"/>
<evidence type="ECO:0000313" key="1">
    <source>
        <dbReference type="Proteomes" id="UP000035680"/>
    </source>
</evidence>
<proteinExistence type="predicted"/>
<dbReference type="WBParaSite" id="SVE_0381300.1">
    <property type="protein sequence ID" value="SVE_0381300.1"/>
    <property type="gene ID" value="SVE_0381300"/>
</dbReference>
<name>A0A0K0F4S3_STRVS</name>
<evidence type="ECO:0000313" key="2">
    <source>
        <dbReference type="WBParaSite" id="SVE_0381300.1"/>
    </source>
</evidence>
<accession>A0A0K0F4S3</accession>